<evidence type="ECO:0000256" key="5">
    <source>
        <dbReference type="ARBA" id="ARBA00012324"/>
    </source>
</evidence>
<dbReference type="UniPathway" id="UPA00242"/>
<dbReference type="OrthoDB" id="2914378at2759"/>
<protein>
    <recommendedName>
        <fullName evidence="5">hexokinase</fullName>
        <ecNumber evidence="5">2.7.1.1</ecNumber>
    </recommendedName>
</protein>
<dbReference type="GO" id="GO:0005829">
    <property type="term" value="C:cytosol"/>
    <property type="evidence" value="ECO:0007669"/>
    <property type="project" value="TreeGrafter"/>
</dbReference>
<dbReference type="GO" id="GO:0008865">
    <property type="term" value="F:fructokinase activity"/>
    <property type="evidence" value="ECO:0007669"/>
    <property type="project" value="TreeGrafter"/>
</dbReference>
<dbReference type="PROSITE" id="PS00378">
    <property type="entry name" value="HEXOKINASE_1"/>
    <property type="match status" value="1"/>
</dbReference>
<keyword evidence="7" id="KW-0479">Metal-binding</keyword>
<comment type="similarity">
    <text evidence="4">Belongs to the hexokinase family.</text>
</comment>
<comment type="catalytic activity">
    <reaction evidence="13">
        <text>a D-hexose + ATP = a D-hexose 6-phosphate + ADP + H(+)</text>
        <dbReference type="Rhea" id="RHEA:22740"/>
        <dbReference type="ChEBI" id="CHEBI:4194"/>
        <dbReference type="ChEBI" id="CHEBI:15378"/>
        <dbReference type="ChEBI" id="CHEBI:30616"/>
        <dbReference type="ChEBI" id="CHEBI:229467"/>
        <dbReference type="ChEBI" id="CHEBI:456216"/>
        <dbReference type="EC" id="2.7.1.1"/>
    </reaction>
    <physiologicalReaction direction="left-to-right" evidence="13">
        <dbReference type="Rhea" id="RHEA:22741"/>
    </physiologicalReaction>
</comment>
<dbReference type="FunFam" id="3.30.420.40:FF:000095">
    <property type="entry name" value="Phosphotransferase"/>
    <property type="match status" value="1"/>
</dbReference>
<keyword evidence="10 16" id="KW-0067">ATP-binding</keyword>
<dbReference type="UniPathway" id="UPA00109">
    <property type="reaction ID" value="UER00180"/>
</dbReference>
<dbReference type="FunFam" id="3.40.367.20:FF:000020">
    <property type="entry name" value="Hexokinase-1"/>
    <property type="match status" value="1"/>
</dbReference>
<dbReference type="Gene3D" id="3.30.420.40">
    <property type="match status" value="1"/>
</dbReference>
<dbReference type="GO" id="GO:0005739">
    <property type="term" value="C:mitochondrion"/>
    <property type="evidence" value="ECO:0007669"/>
    <property type="project" value="TreeGrafter"/>
</dbReference>
<evidence type="ECO:0000256" key="15">
    <source>
        <dbReference type="ARBA" id="ARBA00048160"/>
    </source>
</evidence>
<dbReference type="PROSITE" id="PS51748">
    <property type="entry name" value="HEXOKINASE_2"/>
    <property type="match status" value="1"/>
</dbReference>
<evidence type="ECO:0000256" key="2">
    <source>
        <dbReference type="ARBA" id="ARBA00004888"/>
    </source>
</evidence>
<feature type="compositionally biased region" description="Polar residues" evidence="17">
    <location>
        <begin position="453"/>
        <end position="467"/>
    </location>
</feature>
<dbReference type="InterPro" id="IPR000719">
    <property type="entry name" value="Prot_kinase_dom"/>
</dbReference>
<evidence type="ECO:0000313" key="19">
    <source>
        <dbReference type="EMBL" id="KAF6035869.1"/>
    </source>
</evidence>
<sequence length="806" mass="90311">MVSLMDIENMVEKRLRPLQPSLSCYEQVAALMDETMNDGLTEKSDLSADIKMYITYVRSLPDGSEVGKFLALDLGGTNFRVLLINLENGQMSLTSKVYSISEAVMLGPGNELFDHIASCIREFLENEGIENEQLPLGFTFSFPCSQEGLNKSRLVNWTKGFKCSGVEGEDIVVLLHQAIARQKLMVRCVAVINDTVGALLAGAHLDEDCQIGIILGTGTNACYMENTSKIEKWRGDKDRQVVINTEWGAFGNNGCLDFIVTDYDKEVDLISKNPKEQIYEKMISGMYLGEVARQVLLRLAKDGCLFKGHISDQLNTPMMFYTKYLSEIESLCVAHQYSRPQNRVLVKAVKMKKSLRGLFHHKKKFEPSHDFPVKIGSPIDVKRGFHAVFNPDTGKIEGLPEVWQDWIESSNLTKEEKEANPHALVHACNFLENMQLQEGEEEDKFISCVDTENASSGYDSEETTPTASVGDELNPDASEEIPAAKDVPKTELETDTTVTVRKPSNKQRKKLRDSQIMSMLGKVVNQSVDAGAEYKIFQKLGAGASGTVVKAKQKTNEEMVAIKQMHLASQPKKELIITEIEVMKKFHHPNIVNFIDCHLVSEDLWVIMEFLEGGALTDVVTETLMNEGQIAAVTRECLKALQFLHARNIIHRDIKSDNVLLGMQGEVKLTDFGFCAQLSSDEKRKTMVGTPYWMAPEVVQKKQYDNKIDVWSMGIMMIEMLDGEPPYLKETPMKALFLIANNGKPKYDQQKLSPDLVKFLDRSLEVEASKRASTSELLAMDLMSKCTDLKTIVPLIVAAKKALHKM</sequence>
<dbReference type="Pfam" id="PF00786">
    <property type="entry name" value="PBD"/>
    <property type="match status" value="1"/>
</dbReference>
<dbReference type="InterPro" id="IPR022673">
    <property type="entry name" value="Hexokinase_C"/>
</dbReference>
<comment type="cofactor">
    <cofactor evidence="1">
        <name>Mg(2+)</name>
        <dbReference type="ChEBI" id="CHEBI:18420"/>
    </cofactor>
</comment>
<comment type="pathway">
    <text evidence="2">Carbohydrate degradation; glycolysis; D-glyceraldehyde 3-phosphate and glycerone phosphate from D-glucose: step 1/4.</text>
</comment>
<dbReference type="GO" id="GO:0006006">
    <property type="term" value="P:glucose metabolic process"/>
    <property type="evidence" value="ECO:0007669"/>
    <property type="project" value="TreeGrafter"/>
</dbReference>
<dbReference type="Gene3D" id="3.90.810.10">
    <property type="entry name" value="CRIB domain"/>
    <property type="match status" value="1"/>
</dbReference>
<keyword evidence="6" id="KW-0808">Transferase</keyword>
<dbReference type="InterPro" id="IPR001312">
    <property type="entry name" value="Hexokinase"/>
</dbReference>
<dbReference type="PROSITE" id="PS00108">
    <property type="entry name" value="PROTEIN_KINASE_ST"/>
    <property type="match status" value="1"/>
</dbReference>
<dbReference type="EC" id="2.7.1.1" evidence="5"/>
<evidence type="ECO:0000256" key="10">
    <source>
        <dbReference type="ARBA" id="ARBA00022840"/>
    </source>
</evidence>
<evidence type="ECO:0000256" key="17">
    <source>
        <dbReference type="SAM" id="MobiDB-lite"/>
    </source>
</evidence>
<evidence type="ECO:0000256" key="6">
    <source>
        <dbReference type="ARBA" id="ARBA00022679"/>
    </source>
</evidence>
<keyword evidence="20" id="KW-1185">Reference proteome</keyword>
<evidence type="ECO:0000256" key="14">
    <source>
        <dbReference type="ARBA" id="ARBA00047905"/>
    </source>
</evidence>
<dbReference type="GO" id="GO:0004340">
    <property type="term" value="F:glucokinase activity"/>
    <property type="evidence" value="ECO:0007669"/>
    <property type="project" value="TreeGrafter"/>
</dbReference>
<dbReference type="GO" id="GO:0004672">
    <property type="term" value="F:protein kinase activity"/>
    <property type="evidence" value="ECO:0007669"/>
    <property type="project" value="InterPro"/>
</dbReference>
<dbReference type="PROSITE" id="PS50011">
    <property type="entry name" value="PROTEIN_KINASE_DOM"/>
    <property type="match status" value="1"/>
</dbReference>
<dbReference type="InterPro" id="IPR036936">
    <property type="entry name" value="CRIB_dom_sf"/>
</dbReference>
<dbReference type="GO" id="GO:0001678">
    <property type="term" value="P:intracellular glucose homeostasis"/>
    <property type="evidence" value="ECO:0007669"/>
    <property type="project" value="InterPro"/>
</dbReference>
<reference evidence="19" key="1">
    <citation type="submission" date="2020-06" db="EMBL/GenBank/DDBJ databases">
        <title>Draft genome of Bugula neritina, a colonial animal packing powerful symbionts and potential medicines.</title>
        <authorList>
            <person name="Rayko M."/>
        </authorList>
    </citation>
    <scope>NUCLEOTIDE SEQUENCE [LARGE SCALE GENOMIC DNA]</scope>
    <source>
        <strain evidence="19">Kwan_BN1</strain>
    </source>
</reference>
<evidence type="ECO:0000256" key="9">
    <source>
        <dbReference type="ARBA" id="ARBA00022777"/>
    </source>
</evidence>
<dbReference type="EMBL" id="VXIV02000816">
    <property type="protein sequence ID" value="KAF6035869.1"/>
    <property type="molecule type" value="Genomic_DNA"/>
</dbReference>
<comment type="caution">
    <text evidence="19">The sequence shown here is derived from an EMBL/GenBank/DDBJ whole genome shotgun (WGS) entry which is preliminary data.</text>
</comment>
<keyword evidence="11" id="KW-0460">Magnesium</keyword>
<dbReference type="Proteomes" id="UP000593567">
    <property type="component" value="Unassembled WGS sequence"/>
</dbReference>
<dbReference type="Pfam" id="PF03727">
    <property type="entry name" value="Hexokinase_2"/>
    <property type="match status" value="1"/>
</dbReference>
<dbReference type="CDD" id="cd06614">
    <property type="entry name" value="STKc_PAK"/>
    <property type="match status" value="1"/>
</dbReference>
<feature type="compositionally biased region" description="Basic and acidic residues" evidence="17">
    <location>
        <begin position="482"/>
        <end position="492"/>
    </location>
</feature>
<comment type="catalytic activity">
    <reaction evidence="15">
        <text>D-glucose + ATP = D-glucose 6-phosphate + ADP + H(+)</text>
        <dbReference type="Rhea" id="RHEA:17825"/>
        <dbReference type="ChEBI" id="CHEBI:4167"/>
        <dbReference type="ChEBI" id="CHEBI:15378"/>
        <dbReference type="ChEBI" id="CHEBI:30616"/>
        <dbReference type="ChEBI" id="CHEBI:61548"/>
        <dbReference type="ChEBI" id="CHEBI:456216"/>
        <dbReference type="EC" id="2.7.1.1"/>
    </reaction>
    <physiologicalReaction direction="left-to-right" evidence="15">
        <dbReference type="Rhea" id="RHEA:17826"/>
    </physiologicalReaction>
</comment>
<dbReference type="InterPro" id="IPR043129">
    <property type="entry name" value="ATPase_NBD"/>
</dbReference>
<keyword evidence="12" id="KW-0324">Glycolysis</keyword>
<dbReference type="InterPro" id="IPR000095">
    <property type="entry name" value="CRIB_dom"/>
</dbReference>
<evidence type="ECO:0000256" key="4">
    <source>
        <dbReference type="ARBA" id="ARBA00009225"/>
    </source>
</evidence>
<dbReference type="InterPro" id="IPR008271">
    <property type="entry name" value="Ser/Thr_kinase_AS"/>
</dbReference>
<feature type="domain" description="Protein kinase" evidence="18">
    <location>
        <begin position="534"/>
        <end position="783"/>
    </location>
</feature>
<dbReference type="PRINTS" id="PR00475">
    <property type="entry name" value="HEXOKINASE"/>
</dbReference>
<dbReference type="Pfam" id="PF00069">
    <property type="entry name" value="Pkinase"/>
    <property type="match status" value="1"/>
</dbReference>
<comment type="catalytic activity">
    <reaction evidence="14">
        <text>D-fructose + ATP = D-fructose 6-phosphate + ADP + H(+)</text>
        <dbReference type="Rhea" id="RHEA:16125"/>
        <dbReference type="ChEBI" id="CHEBI:15378"/>
        <dbReference type="ChEBI" id="CHEBI:30616"/>
        <dbReference type="ChEBI" id="CHEBI:37721"/>
        <dbReference type="ChEBI" id="CHEBI:61527"/>
        <dbReference type="ChEBI" id="CHEBI:456216"/>
        <dbReference type="EC" id="2.7.1.1"/>
    </reaction>
    <physiologicalReaction direction="left-to-right" evidence="14">
        <dbReference type="Rhea" id="RHEA:16126"/>
    </physiologicalReaction>
</comment>
<evidence type="ECO:0000256" key="1">
    <source>
        <dbReference type="ARBA" id="ARBA00001946"/>
    </source>
</evidence>
<dbReference type="InterPro" id="IPR022672">
    <property type="entry name" value="Hexokinase_N"/>
</dbReference>
<dbReference type="GO" id="GO:0005524">
    <property type="term" value="F:ATP binding"/>
    <property type="evidence" value="ECO:0007669"/>
    <property type="project" value="UniProtKB-UniRule"/>
</dbReference>
<dbReference type="SMART" id="SM00220">
    <property type="entry name" value="S_TKc"/>
    <property type="match status" value="1"/>
</dbReference>
<evidence type="ECO:0000256" key="16">
    <source>
        <dbReference type="PROSITE-ProRule" id="PRU10141"/>
    </source>
</evidence>
<evidence type="ECO:0000256" key="3">
    <source>
        <dbReference type="ARBA" id="ARBA00005028"/>
    </source>
</evidence>
<dbReference type="SUPFAM" id="SSF56112">
    <property type="entry name" value="Protein kinase-like (PK-like)"/>
    <property type="match status" value="1"/>
</dbReference>
<dbReference type="GO" id="GO:0046872">
    <property type="term" value="F:metal ion binding"/>
    <property type="evidence" value="ECO:0007669"/>
    <property type="project" value="UniProtKB-KW"/>
</dbReference>
<dbReference type="PANTHER" id="PTHR19443:SF16">
    <property type="entry name" value="HEXOKINASE TYPE 1-RELATED"/>
    <property type="match status" value="1"/>
</dbReference>
<dbReference type="AlphaFoldDB" id="A0A7J7KB45"/>
<feature type="region of interest" description="Disordered" evidence="17">
    <location>
        <begin position="453"/>
        <end position="509"/>
    </location>
</feature>
<name>A0A7J7KB45_BUGNE</name>
<dbReference type="GO" id="GO:0005536">
    <property type="term" value="F:D-glucose binding"/>
    <property type="evidence" value="ECO:0007669"/>
    <property type="project" value="InterPro"/>
</dbReference>
<dbReference type="SUPFAM" id="SSF53067">
    <property type="entry name" value="Actin-like ATPase domain"/>
    <property type="match status" value="2"/>
</dbReference>
<evidence type="ECO:0000313" key="20">
    <source>
        <dbReference type="Proteomes" id="UP000593567"/>
    </source>
</evidence>
<dbReference type="InterPro" id="IPR019807">
    <property type="entry name" value="Hexokinase_BS"/>
</dbReference>
<dbReference type="GO" id="GO:0006096">
    <property type="term" value="P:glycolytic process"/>
    <property type="evidence" value="ECO:0007669"/>
    <property type="project" value="UniProtKB-UniPathway"/>
</dbReference>
<proteinExistence type="inferred from homology"/>
<evidence type="ECO:0000256" key="13">
    <source>
        <dbReference type="ARBA" id="ARBA00044613"/>
    </source>
</evidence>
<dbReference type="InterPro" id="IPR017441">
    <property type="entry name" value="Protein_kinase_ATP_BS"/>
</dbReference>
<evidence type="ECO:0000256" key="7">
    <source>
        <dbReference type="ARBA" id="ARBA00022723"/>
    </source>
</evidence>
<keyword evidence="9" id="KW-0418">Kinase</keyword>
<evidence type="ECO:0000256" key="12">
    <source>
        <dbReference type="ARBA" id="ARBA00023152"/>
    </source>
</evidence>
<feature type="binding site" evidence="16">
    <location>
        <position position="563"/>
    </location>
    <ligand>
        <name>ATP</name>
        <dbReference type="ChEBI" id="CHEBI:30616"/>
    </ligand>
</feature>
<evidence type="ECO:0000259" key="18">
    <source>
        <dbReference type="PROSITE" id="PS50011"/>
    </source>
</evidence>
<gene>
    <name evidence="19" type="ORF">EB796_005829</name>
</gene>
<accession>A0A7J7KB45</accession>
<organism evidence="19 20">
    <name type="scientific">Bugula neritina</name>
    <name type="common">Brown bryozoan</name>
    <name type="synonym">Sertularia neritina</name>
    <dbReference type="NCBI Taxonomy" id="10212"/>
    <lineage>
        <taxon>Eukaryota</taxon>
        <taxon>Metazoa</taxon>
        <taxon>Spiralia</taxon>
        <taxon>Lophotrochozoa</taxon>
        <taxon>Bryozoa</taxon>
        <taxon>Gymnolaemata</taxon>
        <taxon>Cheilostomatida</taxon>
        <taxon>Flustrina</taxon>
        <taxon>Buguloidea</taxon>
        <taxon>Bugulidae</taxon>
        <taxon>Bugula</taxon>
    </lineage>
</organism>
<dbReference type="FunFam" id="1.10.510.10:FF:000768">
    <property type="entry name" value="Non-specific serine/threonine protein kinase"/>
    <property type="match status" value="1"/>
</dbReference>
<dbReference type="InterPro" id="IPR011009">
    <property type="entry name" value="Kinase-like_dom_sf"/>
</dbReference>
<dbReference type="Gene3D" id="3.40.367.20">
    <property type="match status" value="1"/>
</dbReference>
<dbReference type="PANTHER" id="PTHR19443">
    <property type="entry name" value="HEXOKINASE"/>
    <property type="match status" value="1"/>
</dbReference>
<evidence type="ECO:0000256" key="8">
    <source>
        <dbReference type="ARBA" id="ARBA00022741"/>
    </source>
</evidence>
<dbReference type="Pfam" id="PF00349">
    <property type="entry name" value="Hexokinase_1"/>
    <property type="match status" value="1"/>
</dbReference>
<dbReference type="PROSITE" id="PS00107">
    <property type="entry name" value="PROTEIN_KINASE_ATP"/>
    <property type="match status" value="1"/>
</dbReference>
<dbReference type="Gene3D" id="3.30.200.20">
    <property type="entry name" value="Phosphorylase Kinase, domain 1"/>
    <property type="match status" value="1"/>
</dbReference>
<dbReference type="Gene3D" id="1.10.510.10">
    <property type="entry name" value="Transferase(Phosphotransferase) domain 1"/>
    <property type="match status" value="1"/>
</dbReference>
<keyword evidence="8 16" id="KW-0547">Nucleotide-binding</keyword>
<evidence type="ECO:0000256" key="11">
    <source>
        <dbReference type="ARBA" id="ARBA00022842"/>
    </source>
</evidence>
<comment type="pathway">
    <text evidence="3">Carbohydrate metabolism; hexose metabolism.</text>
</comment>